<proteinExistence type="inferred from homology"/>
<reference evidence="8" key="1">
    <citation type="submission" date="2012-06" db="EMBL/GenBank/DDBJ databases">
        <title>The genome sequence of Coniosporium apollinis CBS 100218.</title>
        <authorList>
            <consortium name="The Broad Institute Genome Sequencing Platform"/>
            <person name="Cuomo C."/>
            <person name="Gorbushina A."/>
            <person name="Noack S."/>
            <person name="Walker B."/>
            <person name="Young S.K."/>
            <person name="Zeng Q."/>
            <person name="Gargeya S."/>
            <person name="Fitzgerald M."/>
            <person name="Haas B."/>
            <person name="Abouelleil A."/>
            <person name="Alvarado L."/>
            <person name="Arachchi H.M."/>
            <person name="Berlin A.M."/>
            <person name="Chapman S.B."/>
            <person name="Goldberg J."/>
            <person name="Griggs A."/>
            <person name="Gujja S."/>
            <person name="Hansen M."/>
            <person name="Howarth C."/>
            <person name="Imamovic A."/>
            <person name="Larimer J."/>
            <person name="McCowan C."/>
            <person name="Montmayeur A."/>
            <person name="Murphy C."/>
            <person name="Neiman D."/>
            <person name="Pearson M."/>
            <person name="Priest M."/>
            <person name="Roberts A."/>
            <person name="Saif S."/>
            <person name="Shea T."/>
            <person name="Sisk P."/>
            <person name="Sykes S."/>
            <person name="Wortman J."/>
            <person name="Nusbaum C."/>
            <person name="Birren B."/>
        </authorList>
    </citation>
    <scope>NUCLEOTIDE SEQUENCE [LARGE SCALE GENOMIC DNA]</scope>
    <source>
        <strain evidence="8">CBS 100218</strain>
    </source>
</reference>
<dbReference type="GO" id="GO:0032040">
    <property type="term" value="C:small-subunit processome"/>
    <property type="evidence" value="ECO:0007669"/>
    <property type="project" value="TreeGrafter"/>
</dbReference>
<evidence type="ECO:0000256" key="1">
    <source>
        <dbReference type="ARBA" id="ARBA00004604"/>
    </source>
</evidence>
<dbReference type="GO" id="GO:0000462">
    <property type="term" value="P:maturation of SSU-rRNA from tricistronic rRNA transcript (SSU-rRNA, 5.8S rRNA, LSU-rRNA)"/>
    <property type="evidence" value="ECO:0007669"/>
    <property type="project" value="InterPro"/>
</dbReference>
<dbReference type="InterPro" id="IPR003107">
    <property type="entry name" value="HAT"/>
</dbReference>
<dbReference type="GO" id="GO:0030515">
    <property type="term" value="F:snoRNA binding"/>
    <property type="evidence" value="ECO:0007669"/>
    <property type="project" value="InterPro"/>
</dbReference>
<evidence type="ECO:0000256" key="3">
    <source>
        <dbReference type="ARBA" id="ARBA00022552"/>
    </source>
</evidence>
<evidence type="ECO:0000256" key="4">
    <source>
        <dbReference type="ARBA" id="ARBA00022737"/>
    </source>
</evidence>
<dbReference type="InterPro" id="IPR011990">
    <property type="entry name" value="TPR-like_helical_dom_sf"/>
</dbReference>
<keyword evidence="5" id="KW-0539">Nucleus</keyword>
<name>R7YTS4_CONA1</name>
<evidence type="ECO:0000256" key="5">
    <source>
        <dbReference type="ARBA" id="ARBA00023242"/>
    </source>
</evidence>
<gene>
    <name evidence="7" type="ORF">W97_04446</name>
</gene>
<dbReference type="RefSeq" id="XP_007780526.1">
    <property type="nucleotide sequence ID" value="XM_007782336.1"/>
</dbReference>
<comment type="subcellular location">
    <subcellularLocation>
        <location evidence="1">Nucleus</location>
        <location evidence="1">Nucleolus</location>
    </subcellularLocation>
</comment>
<dbReference type="OrthoDB" id="28112at2759"/>
<protein>
    <recommendedName>
        <fullName evidence="6">U3 small nucleolar RNA-associated protein 6 N-terminal domain-containing protein</fullName>
    </recommendedName>
</protein>
<dbReference type="GO" id="GO:0034388">
    <property type="term" value="C:Pwp2p-containing subcomplex of 90S preribosome"/>
    <property type="evidence" value="ECO:0007669"/>
    <property type="project" value="TreeGrafter"/>
</dbReference>
<dbReference type="eggNOG" id="KOG2396">
    <property type="taxonomic scope" value="Eukaryota"/>
</dbReference>
<keyword evidence="4" id="KW-0677">Repeat</keyword>
<dbReference type="OMA" id="YAKLEMI"/>
<dbReference type="SMART" id="SM00386">
    <property type="entry name" value="HAT"/>
    <property type="match status" value="4"/>
</dbReference>
<organism evidence="7 8">
    <name type="scientific">Coniosporium apollinis (strain CBS 100218)</name>
    <name type="common">Rock-inhabiting black yeast</name>
    <dbReference type="NCBI Taxonomy" id="1168221"/>
    <lineage>
        <taxon>Eukaryota</taxon>
        <taxon>Fungi</taxon>
        <taxon>Dikarya</taxon>
        <taxon>Ascomycota</taxon>
        <taxon>Pezizomycotina</taxon>
        <taxon>Dothideomycetes</taxon>
        <taxon>Dothideomycetes incertae sedis</taxon>
        <taxon>Coniosporium</taxon>
    </lineage>
</organism>
<dbReference type="Proteomes" id="UP000016924">
    <property type="component" value="Unassembled WGS sequence"/>
</dbReference>
<dbReference type="SUPFAM" id="SSF48452">
    <property type="entry name" value="TPR-like"/>
    <property type="match status" value="1"/>
</dbReference>
<evidence type="ECO:0000313" key="7">
    <source>
        <dbReference type="EMBL" id="EON65209.1"/>
    </source>
</evidence>
<dbReference type="PANTHER" id="PTHR23271:SF1">
    <property type="entry name" value="U3 SMALL NUCLEOLAR RNA-ASSOCIATED PROTEIN 6 HOMOLOG"/>
    <property type="match status" value="1"/>
</dbReference>
<feature type="domain" description="U3 small nucleolar RNA-associated protein 6 N-terminal" evidence="6">
    <location>
        <begin position="12"/>
        <end position="81"/>
    </location>
</feature>
<dbReference type="Gene3D" id="1.25.40.10">
    <property type="entry name" value="Tetratricopeptide repeat domain"/>
    <property type="match status" value="1"/>
</dbReference>
<dbReference type="Pfam" id="PF08640">
    <property type="entry name" value="U3_assoc_6"/>
    <property type="match status" value="1"/>
</dbReference>
<accession>R7YTS4</accession>
<evidence type="ECO:0000259" key="6">
    <source>
        <dbReference type="Pfam" id="PF08640"/>
    </source>
</evidence>
<dbReference type="HOGENOM" id="CLU_026025_3_1_1"/>
<dbReference type="STRING" id="1168221.R7YTS4"/>
<evidence type="ECO:0000256" key="2">
    <source>
        <dbReference type="ARBA" id="ARBA00010734"/>
    </source>
</evidence>
<dbReference type="InterPro" id="IPR055347">
    <property type="entry name" value="UTP6_N"/>
</dbReference>
<keyword evidence="8" id="KW-1185">Reference proteome</keyword>
<keyword evidence="3" id="KW-0698">rRNA processing</keyword>
<dbReference type="AlphaFoldDB" id="R7YTS4"/>
<evidence type="ECO:0000313" key="8">
    <source>
        <dbReference type="Proteomes" id="UP000016924"/>
    </source>
</evidence>
<dbReference type="InterPro" id="IPR013949">
    <property type="entry name" value="Utp6"/>
</dbReference>
<dbReference type="GeneID" id="19901757"/>
<dbReference type="PANTHER" id="PTHR23271">
    <property type="entry name" value="HEPATOCELLULAR CARCINOMA-ASSOCIATED ANTIGEN 66"/>
    <property type="match status" value="1"/>
</dbReference>
<sequence>MAGASDKARFYLERSVPELHEYERKGIFTKEEITSIAKKRSGFEHVLNARGSHPSDYARYATYEMNLEALRKKRIQRLGIKAGGHAGQRRIFFILDRAVRKFPGDLGLWMQYIEFARAEKAIKKLNEILTSVLRMHPTKPELWTYAARYAFESQGDMTNARSYMQRGLRFCRSSRTLWLEYAKLEMSYVAKIAGRQHILGLDIDRAKKQVASGDKSDADMIALPEVTAEDINPSLGKDDAVDETALHNLASTPALTGAIPVAIFDAAMKEYKDDPALGEQFFDVFAEFDRVPCTKKILQHIVDHMLQHSPNAIATLVCNFRLPMVGVDAASTDFPSALGLCLQRIRSAFKQSPQIKAQLAERAVIWLLPLLRLDELDPAVHKVMSSSLRQFIKALVPGPSANTPAEGDKLADVVAKLEQDKRHEDAQLLLSYGSKQQNSSGRLLQVQASISG</sequence>
<dbReference type="EMBL" id="JH767572">
    <property type="protein sequence ID" value="EON65209.1"/>
    <property type="molecule type" value="Genomic_DNA"/>
</dbReference>
<comment type="similarity">
    <text evidence="2">Belongs to the UTP6 family.</text>
</comment>